<accession>A0AAE7B8Q9</accession>
<protein>
    <submittedName>
        <fullName evidence="1">Uncharacterized protein</fullName>
    </submittedName>
</protein>
<organism evidence="1 2">
    <name type="scientific">Arcobacter venerupis</name>
    <dbReference type="NCBI Taxonomy" id="1054033"/>
    <lineage>
        <taxon>Bacteria</taxon>
        <taxon>Pseudomonadati</taxon>
        <taxon>Campylobacterota</taxon>
        <taxon>Epsilonproteobacteria</taxon>
        <taxon>Campylobacterales</taxon>
        <taxon>Arcobacteraceae</taxon>
        <taxon>Arcobacter</taxon>
    </lineage>
</organism>
<reference evidence="1 2" key="1">
    <citation type="submission" date="2020-05" db="EMBL/GenBank/DDBJ databases">
        <title>Complete genome sequencing of Campylobacter and Arcobacter type strains.</title>
        <authorList>
            <person name="Miller W.G."/>
            <person name="Yee E."/>
        </authorList>
    </citation>
    <scope>NUCLEOTIDE SEQUENCE [LARGE SCALE GENOMIC DNA]</scope>
    <source>
        <strain evidence="1 2">LMG 26156</strain>
    </source>
</reference>
<keyword evidence="2" id="KW-1185">Reference proteome</keyword>
<name>A0AAE7B8Q9_9BACT</name>
<dbReference type="RefSeq" id="WP_128360116.1">
    <property type="nucleotide sequence ID" value="NZ_CP053840.1"/>
</dbReference>
<dbReference type="Proteomes" id="UP000503482">
    <property type="component" value="Chromosome"/>
</dbReference>
<gene>
    <name evidence="1" type="ORF">AVENP_1625</name>
</gene>
<evidence type="ECO:0000313" key="2">
    <source>
        <dbReference type="Proteomes" id="UP000503482"/>
    </source>
</evidence>
<dbReference type="AlphaFoldDB" id="A0AAE7B8Q9"/>
<proteinExistence type="predicted"/>
<dbReference type="EMBL" id="CP053840">
    <property type="protein sequence ID" value="QKF67171.1"/>
    <property type="molecule type" value="Genomic_DNA"/>
</dbReference>
<evidence type="ECO:0000313" key="1">
    <source>
        <dbReference type="EMBL" id="QKF67171.1"/>
    </source>
</evidence>
<sequence>MRNYFLIGQVMGAKPVTRKDKTTGINQSNTEVTVQYIDYDKNGELVMDVDVVSYDIKFLDEFKQNVGKFIAIPYLYLNLPKGTYLFPDEMMTHHFYSTNPLVPNVNNSTDKKTETKTA</sequence>
<dbReference type="KEGG" id="avp:AVENP_1625"/>